<dbReference type="AlphaFoldDB" id="A0A9X3INK3"/>
<organism evidence="2 3">
    <name type="scientific">Leuconostoc falkenbergense</name>
    <dbReference type="NCBI Taxonomy" id="2766470"/>
    <lineage>
        <taxon>Bacteria</taxon>
        <taxon>Bacillati</taxon>
        <taxon>Bacillota</taxon>
        <taxon>Bacilli</taxon>
        <taxon>Lactobacillales</taxon>
        <taxon>Lactobacillaceae</taxon>
        <taxon>Leuconostoc</taxon>
    </lineage>
</organism>
<sequence length="345" mass="40322">MNCFILGDEMKKKPLVSIIVPIFNVANYVYDCLASIRNQTFNDFEVVMIDDGSTDQSNLICEQFCQLDCRFILHTQKNAGLSVARNKGIQFSSGEFILFVDPDDMLNEKLLEKTTNLLIKYGTDIVSFGYLTLNNDKLLESSYSGPDLGKINSSIALESLFSGQFGNYVWKLLVKKSIYKKNRINFPQDRQFEDVATTYKILGYARTIYFTSDRLYIYRQRKNSITHMHSDKDLQDMLITFNEIDLFIDRNFSSLKSILLNYEFNMIFMLITRMGGWDTNILNVFRPLKRNQKRYIIDAKKTLKKIYRHKKNSKLNKKKQWIKFFLLNLKVFPICIAIKSSLKRG</sequence>
<gene>
    <name evidence="2" type="ORF">D0502_03310</name>
</gene>
<dbReference type="SUPFAM" id="SSF53448">
    <property type="entry name" value="Nucleotide-diphospho-sugar transferases"/>
    <property type="match status" value="1"/>
</dbReference>
<dbReference type="Pfam" id="PF00535">
    <property type="entry name" value="Glycos_transf_2"/>
    <property type="match status" value="1"/>
</dbReference>
<dbReference type="Gene3D" id="3.90.550.10">
    <property type="entry name" value="Spore Coat Polysaccharide Biosynthesis Protein SpsA, Chain A"/>
    <property type="match status" value="1"/>
</dbReference>
<protein>
    <submittedName>
        <fullName evidence="2">Glycosyltransferase</fullName>
    </submittedName>
</protein>
<dbReference type="Proteomes" id="UP001080333">
    <property type="component" value="Unassembled WGS sequence"/>
</dbReference>
<evidence type="ECO:0000313" key="2">
    <source>
        <dbReference type="EMBL" id="MCX7578424.1"/>
    </source>
</evidence>
<evidence type="ECO:0000313" key="3">
    <source>
        <dbReference type="Proteomes" id="UP001080333"/>
    </source>
</evidence>
<proteinExistence type="predicted"/>
<dbReference type="EMBL" id="QVOQ01000006">
    <property type="protein sequence ID" value="MCX7578424.1"/>
    <property type="molecule type" value="Genomic_DNA"/>
</dbReference>
<dbReference type="InterPro" id="IPR001173">
    <property type="entry name" value="Glyco_trans_2-like"/>
</dbReference>
<evidence type="ECO:0000259" key="1">
    <source>
        <dbReference type="Pfam" id="PF00535"/>
    </source>
</evidence>
<dbReference type="PANTHER" id="PTHR22916:SF3">
    <property type="entry name" value="UDP-GLCNAC:BETAGAL BETA-1,3-N-ACETYLGLUCOSAMINYLTRANSFERASE-LIKE PROTEIN 1"/>
    <property type="match status" value="1"/>
</dbReference>
<dbReference type="CDD" id="cd00761">
    <property type="entry name" value="Glyco_tranf_GTA_type"/>
    <property type="match status" value="1"/>
</dbReference>
<accession>A0A9X3INK3</accession>
<dbReference type="GO" id="GO:0016758">
    <property type="term" value="F:hexosyltransferase activity"/>
    <property type="evidence" value="ECO:0007669"/>
    <property type="project" value="UniProtKB-ARBA"/>
</dbReference>
<reference evidence="2" key="1">
    <citation type="submission" date="2018-08" db="EMBL/GenBank/DDBJ databases">
        <title>Draft genome sequences of Leuconostoc spp. and Weissella spp. with biocontrol potential.</title>
        <authorList>
            <person name="Lo R."/>
            <person name="Ho V.T.T."/>
            <person name="Turner M.S."/>
        </authorList>
    </citation>
    <scope>NUCLEOTIDE SEQUENCE</scope>
    <source>
        <strain evidence="2">156</strain>
    </source>
</reference>
<dbReference type="InterPro" id="IPR029044">
    <property type="entry name" value="Nucleotide-diphossugar_trans"/>
</dbReference>
<name>A0A9X3INK3_9LACO</name>
<comment type="caution">
    <text evidence="2">The sequence shown here is derived from an EMBL/GenBank/DDBJ whole genome shotgun (WGS) entry which is preliminary data.</text>
</comment>
<dbReference type="PANTHER" id="PTHR22916">
    <property type="entry name" value="GLYCOSYLTRANSFERASE"/>
    <property type="match status" value="1"/>
</dbReference>
<feature type="domain" description="Glycosyltransferase 2-like" evidence="1">
    <location>
        <begin position="17"/>
        <end position="132"/>
    </location>
</feature>